<dbReference type="EnsemblMetazoa" id="Aqu2.1.26460_001">
    <property type="protein sequence ID" value="Aqu2.1.26460_001"/>
    <property type="gene ID" value="Aqu2.1.26460"/>
</dbReference>
<feature type="compositionally biased region" description="Basic and acidic residues" evidence="1">
    <location>
        <begin position="97"/>
        <end position="147"/>
    </location>
</feature>
<feature type="region of interest" description="Disordered" evidence="1">
    <location>
        <begin position="1"/>
        <end position="65"/>
    </location>
</feature>
<feature type="region of interest" description="Disordered" evidence="1">
    <location>
        <begin position="94"/>
        <end position="157"/>
    </location>
</feature>
<reference evidence="2" key="1">
    <citation type="submission" date="2017-05" db="UniProtKB">
        <authorList>
            <consortium name="EnsemblMetazoa"/>
        </authorList>
    </citation>
    <scope>IDENTIFICATION</scope>
</reference>
<feature type="compositionally biased region" description="Basic and acidic residues" evidence="1">
    <location>
        <begin position="9"/>
        <end position="18"/>
    </location>
</feature>
<dbReference type="AlphaFoldDB" id="A0A1X7UFN6"/>
<feature type="compositionally biased region" description="Basic and acidic residues" evidence="1">
    <location>
        <begin position="32"/>
        <end position="50"/>
    </location>
</feature>
<evidence type="ECO:0000256" key="1">
    <source>
        <dbReference type="SAM" id="MobiDB-lite"/>
    </source>
</evidence>
<name>A0A1X7UFN6_AMPQE</name>
<proteinExistence type="predicted"/>
<dbReference type="InParanoid" id="A0A1X7UFN6"/>
<evidence type="ECO:0000313" key="2">
    <source>
        <dbReference type="EnsemblMetazoa" id="Aqu2.1.26460_001"/>
    </source>
</evidence>
<accession>A0A1X7UFN6</accession>
<protein>
    <submittedName>
        <fullName evidence="2">Uncharacterized protein</fullName>
    </submittedName>
</protein>
<sequence>MYSFGNLRDGGKCSDKRRNNSSRLYSSGTAKLYERGRWQWGDIRPEHHEEEGDEDEDKGHKDRPHLTKLVLTIALSVQKKGDIMQKFIEQYSAVEQQKADQKPELVAAGEEKKAWKENKEKKAGKENEEAHEKERDEAGGSSDDKRPTTVVEEVAVK</sequence>
<organism evidence="2">
    <name type="scientific">Amphimedon queenslandica</name>
    <name type="common">Sponge</name>
    <dbReference type="NCBI Taxonomy" id="400682"/>
    <lineage>
        <taxon>Eukaryota</taxon>
        <taxon>Metazoa</taxon>
        <taxon>Porifera</taxon>
        <taxon>Demospongiae</taxon>
        <taxon>Heteroscleromorpha</taxon>
        <taxon>Haplosclerida</taxon>
        <taxon>Niphatidae</taxon>
        <taxon>Amphimedon</taxon>
    </lineage>
</organism>